<accession>A0AA40CE82</accession>
<evidence type="ECO:0000313" key="2">
    <source>
        <dbReference type="EMBL" id="KAK0634163.1"/>
    </source>
</evidence>
<dbReference type="EMBL" id="JAULSU010000001">
    <property type="protein sequence ID" value="KAK0634163.1"/>
    <property type="molecule type" value="Genomic_DNA"/>
</dbReference>
<gene>
    <name evidence="2" type="ORF">B0T14DRAFT_534099</name>
</gene>
<protein>
    <submittedName>
        <fullName evidence="2">Heterokaryon incompatibility protein-domain-containing protein</fullName>
    </submittedName>
</protein>
<dbReference type="PANTHER" id="PTHR33112">
    <property type="entry name" value="DOMAIN PROTEIN, PUTATIVE-RELATED"/>
    <property type="match status" value="1"/>
</dbReference>
<proteinExistence type="predicted"/>
<dbReference type="Pfam" id="PF06985">
    <property type="entry name" value="HET"/>
    <property type="match status" value="1"/>
</dbReference>
<dbReference type="Proteomes" id="UP001175000">
    <property type="component" value="Unassembled WGS sequence"/>
</dbReference>
<evidence type="ECO:0000313" key="3">
    <source>
        <dbReference type="Proteomes" id="UP001175000"/>
    </source>
</evidence>
<keyword evidence="3" id="KW-1185">Reference proteome</keyword>
<organism evidence="2 3">
    <name type="scientific">Immersiella caudata</name>
    <dbReference type="NCBI Taxonomy" id="314043"/>
    <lineage>
        <taxon>Eukaryota</taxon>
        <taxon>Fungi</taxon>
        <taxon>Dikarya</taxon>
        <taxon>Ascomycota</taxon>
        <taxon>Pezizomycotina</taxon>
        <taxon>Sordariomycetes</taxon>
        <taxon>Sordariomycetidae</taxon>
        <taxon>Sordariales</taxon>
        <taxon>Lasiosphaeriaceae</taxon>
        <taxon>Immersiella</taxon>
    </lineage>
</organism>
<evidence type="ECO:0000259" key="1">
    <source>
        <dbReference type="Pfam" id="PF06985"/>
    </source>
</evidence>
<dbReference type="AlphaFoldDB" id="A0AA40CE82"/>
<feature type="domain" description="Heterokaryon incompatibility" evidence="1">
    <location>
        <begin position="276"/>
        <end position="431"/>
    </location>
</feature>
<reference evidence="2" key="1">
    <citation type="submission" date="2023-06" db="EMBL/GenBank/DDBJ databases">
        <title>Genome-scale phylogeny and comparative genomics of the fungal order Sordariales.</title>
        <authorList>
            <consortium name="Lawrence Berkeley National Laboratory"/>
            <person name="Hensen N."/>
            <person name="Bonometti L."/>
            <person name="Westerberg I."/>
            <person name="Brannstrom I.O."/>
            <person name="Guillou S."/>
            <person name="Cros-Aarteil S."/>
            <person name="Calhoun S."/>
            <person name="Haridas S."/>
            <person name="Kuo A."/>
            <person name="Mondo S."/>
            <person name="Pangilinan J."/>
            <person name="Riley R."/>
            <person name="Labutti K."/>
            <person name="Andreopoulos B."/>
            <person name="Lipzen A."/>
            <person name="Chen C."/>
            <person name="Yanf M."/>
            <person name="Daum C."/>
            <person name="Ng V."/>
            <person name="Clum A."/>
            <person name="Steindorff A."/>
            <person name="Ohm R."/>
            <person name="Martin F."/>
            <person name="Silar P."/>
            <person name="Natvig D."/>
            <person name="Lalanne C."/>
            <person name="Gautier V."/>
            <person name="Ament-Velasquez S.L."/>
            <person name="Kruys A."/>
            <person name="Hutchinson M.I."/>
            <person name="Powell A.J."/>
            <person name="Barry K."/>
            <person name="Miller A.N."/>
            <person name="Grigoriev I.V."/>
            <person name="Debuchy R."/>
            <person name="Gladieux P."/>
            <person name="Thoren M.H."/>
            <person name="Johannesson H."/>
        </authorList>
    </citation>
    <scope>NUCLEOTIDE SEQUENCE</scope>
    <source>
        <strain evidence="2">CBS 606.72</strain>
    </source>
</reference>
<name>A0AA40CE82_9PEZI</name>
<sequence length="734" mass="81639">MSSNDELAELLRQPLSKFPHGDPRGLITIAPSTPCDVCHNLDLSKLPSEYNYQGPTAKTWAESAFKVPPETPAAIIRTNSKALFNSGMRGCPTCIMMVGALNGLAPRWEEKDSHIDIFLAMNLPLILRLHPGQALIRMHMDRDGIADVFAKEVPEGIGMDLSVAVQEVPPGVSEPEKLDIEIYRNEQHSEGRTVGDAIFEGLFKHIGTAAPISLHPGSQKCLDFIKTQVETCMQHHKCSRRRHPPPLPDRVIWITSPNTPSRIQVVEPQGKQRAPYIALSYCWGQVSESTLLTTESNFERHKEGIEYERLPPLFQDVFDLARVLGFEYVWIDRLCIIQGSRTDFAQQAPKMGLVYGNATLTISAASAVSENDNVLIERDEHWDARGIRIGDEKSGKGSTQLQCRRRAYSFQDEAKGGNYGKVSTRAWIWQERLLSPRTIFFTPSSLKFECTAHSIWEGFSPSTIGISYSSQILRNDTPLTHQEWLGLVEEYTRREISRPSDRLPAIESVVRRVAKAQGWEAKWGMWLGSRLAEGLGWHSNSDGRGRVCKMNPACYAPSWSWAGVDGPVSYGDVVSRGEADEVDPLVYGVEVGELDVKMKVLNVTGLVVPGRIECRVERGVGDRDVGYEYHVLGVDAGVGRMSMTADVALKPWSGVLEGEEVSTVVRVPYGEDWPGESWEGRCLCLRLATRKCISLALVLGRSQRVSGAWERVGLLSGANGLWFHGAETRVVRLH</sequence>
<dbReference type="InterPro" id="IPR010730">
    <property type="entry name" value="HET"/>
</dbReference>
<comment type="caution">
    <text evidence="2">The sequence shown here is derived from an EMBL/GenBank/DDBJ whole genome shotgun (WGS) entry which is preliminary data.</text>
</comment>
<dbReference type="PANTHER" id="PTHR33112:SF8">
    <property type="entry name" value="HETEROKARYON INCOMPATIBILITY DOMAIN-CONTAINING PROTEIN"/>
    <property type="match status" value="1"/>
</dbReference>